<evidence type="ECO:0000256" key="5">
    <source>
        <dbReference type="SAM" id="MobiDB-lite"/>
    </source>
</evidence>
<evidence type="ECO:0000313" key="8">
    <source>
        <dbReference type="RefSeq" id="XP_022252916.1"/>
    </source>
</evidence>
<dbReference type="Proteomes" id="UP000694941">
    <property type="component" value="Unplaced"/>
</dbReference>
<gene>
    <name evidence="8" type="primary">LOC111088132</name>
</gene>
<accession>A0ABM1TAL0</accession>
<proteinExistence type="predicted"/>
<feature type="region of interest" description="Disordered" evidence="5">
    <location>
        <begin position="214"/>
        <end position="244"/>
    </location>
</feature>
<name>A0ABM1TAL0_LIMPO</name>
<dbReference type="PROSITE" id="PS00028">
    <property type="entry name" value="ZINC_FINGER_C2H2_1"/>
    <property type="match status" value="1"/>
</dbReference>
<dbReference type="GeneID" id="111088132"/>
<dbReference type="RefSeq" id="XP_022252916.1">
    <property type="nucleotide sequence ID" value="XM_022397208.1"/>
</dbReference>
<evidence type="ECO:0000256" key="1">
    <source>
        <dbReference type="ARBA" id="ARBA00004123"/>
    </source>
</evidence>
<feature type="domain" description="C2H2-type" evidence="6">
    <location>
        <begin position="117"/>
        <end position="139"/>
    </location>
</feature>
<keyword evidence="2" id="KW-0479">Metal-binding</keyword>
<dbReference type="SUPFAM" id="SSF57667">
    <property type="entry name" value="beta-beta-alpha zinc fingers"/>
    <property type="match status" value="1"/>
</dbReference>
<evidence type="ECO:0000259" key="6">
    <source>
        <dbReference type="PROSITE" id="PS00028"/>
    </source>
</evidence>
<dbReference type="PANTHER" id="PTHR45891:SF3">
    <property type="entry name" value="ZINC FINGER PROTEIN 2"/>
    <property type="match status" value="1"/>
</dbReference>
<protein>
    <submittedName>
        <fullName evidence="8">Uncharacterized protein LOC111088132</fullName>
    </submittedName>
</protein>
<reference evidence="8" key="1">
    <citation type="submission" date="2025-08" db="UniProtKB">
        <authorList>
            <consortium name="RefSeq"/>
        </authorList>
    </citation>
    <scope>IDENTIFICATION</scope>
    <source>
        <tissue evidence="8">Muscle</tissue>
    </source>
</reference>
<comment type="subcellular location">
    <subcellularLocation>
        <location evidence="1">Nucleus</location>
    </subcellularLocation>
</comment>
<dbReference type="PANTHER" id="PTHR45891">
    <property type="entry name" value="ZINC FINGER HOMEOBOX PROTEIN"/>
    <property type="match status" value="1"/>
</dbReference>
<evidence type="ECO:0000256" key="2">
    <source>
        <dbReference type="ARBA" id="ARBA00022723"/>
    </source>
</evidence>
<dbReference type="InterPro" id="IPR013087">
    <property type="entry name" value="Znf_C2H2_type"/>
</dbReference>
<keyword evidence="3" id="KW-0677">Repeat</keyword>
<evidence type="ECO:0000256" key="4">
    <source>
        <dbReference type="ARBA" id="ARBA00022833"/>
    </source>
</evidence>
<sequence length="323" mass="35288">MKNLFQDSSIYSTPLSLLQLPPAAVLDVTQKLCQLGHSTTRFSQDGKNISDFKGSIQEADVQQLNEVDIDIGFVCKKCQMVYPAELLCINHQRASCFAHIKEEDRAVLKLVQIYFECKVCRERFTSVLDFKFHADMDRHTKRVQKLQRGMVFTNHSNDINLALQNQIPGAQVMPSIPQANFNAASMLPASCASTLYPGLATSVNTNHLSSCSMTSSGHLPTGLHPPAAPPMTSQSQVGNTLPGMSFHDTINGIPDMSNPFLFSGAQTDFRQDLDSSLNFALGLENMMMGNGMDISASGHLSLTSKTGMCYSGDSIANTDVKLL</sequence>
<evidence type="ECO:0000256" key="3">
    <source>
        <dbReference type="ARBA" id="ARBA00022737"/>
    </source>
</evidence>
<organism evidence="7 8">
    <name type="scientific">Limulus polyphemus</name>
    <name type="common">Atlantic horseshoe crab</name>
    <dbReference type="NCBI Taxonomy" id="6850"/>
    <lineage>
        <taxon>Eukaryota</taxon>
        <taxon>Metazoa</taxon>
        <taxon>Ecdysozoa</taxon>
        <taxon>Arthropoda</taxon>
        <taxon>Chelicerata</taxon>
        <taxon>Merostomata</taxon>
        <taxon>Xiphosura</taxon>
        <taxon>Limulidae</taxon>
        <taxon>Limulus</taxon>
    </lineage>
</organism>
<keyword evidence="7" id="KW-1185">Reference proteome</keyword>
<evidence type="ECO:0000313" key="7">
    <source>
        <dbReference type="Proteomes" id="UP000694941"/>
    </source>
</evidence>
<keyword evidence="4" id="KW-0862">Zinc</keyword>
<dbReference type="InterPro" id="IPR036236">
    <property type="entry name" value="Znf_C2H2_sf"/>
</dbReference>
<dbReference type="InterPro" id="IPR051968">
    <property type="entry name" value="ZnFinger_Homeobox_TR"/>
</dbReference>